<evidence type="ECO:0000256" key="1">
    <source>
        <dbReference type="SAM" id="MobiDB-lite"/>
    </source>
</evidence>
<accession>A0A5B0PS70</accession>
<dbReference type="OrthoDB" id="2507765at2759"/>
<dbReference type="AlphaFoldDB" id="A0A5B0PS70"/>
<reference evidence="2 3" key="1">
    <citation type="submission" date="2019-05" db="EMBL/GenBank/DDBJ databases">
        <title>Emergence of the Ug99 lineage of the wheat stem rust pathogen through somatic hybridization.</title>
        <authorList>
            <person name="Li F."/>
            <person name="Upadhyaya N.M."/>
            <person name="Sperschneider J."/>
            <person name="Matny O."/>
            <person name="Nguyen-Phuc H."/>
            <person name="Mago R."/>
            <person name="Raley C."/>
            <person name="Miller M.E."/>
            <person name="Silverstein K.A.T."/>
            <person name="Henningsen E."/>
            <person name="Hirsch C.D."/>
            <person name="Visser B."/>
            <person name="Pretorius Z.A."/>
            <person name="Steffenson B.J."/>
            <person name="Schwessinger B."/>
            <person name="Dodds P.N."/>
            <person name="Figueroa M."/>
        </authorList>
    </citation>
    <scope>NUCLEOTIDE SEQUENCE [LARGE SCALE GENOMIC DNA]</scope>
    <source>
        <strain evidence="2">21-0</strain>
    </source>
</reference>
<evidence type="ECO:0000313" key="2">
    <source>
        <dbReference type="EMBL" id="KAA1104111.1"/>
    </source>
</evidence>
<protein>
    <submittedName>
        <fullName evidence="2">Uncharacterized protein</fullName>
    </submittedName>
</protein>
<name>A0A5B0PS70_PUCGR</name>
<feature type="region of interest" description="Disordered" evidence="1">
    <location>
        <begin position="85"/>
        <end position="110"/>
    </location>
</feature>
<dbReference type="EMBL" id="VSWC01000041">
    <property type="protein sequence ID" value="KAA1104111.1"/>
    <property type="molecule type" value="Genomic_DNA"/>
</dbReference>
<gene>
    <name evidence="2" type="ORF">PGT21_011095</name>
</gene>
<organism evidence="2 3">
    <name type="scientific">Puccinia graminis f. sp. tritici</name>
    <dbReference type="NCBI Taxonomy" id="56615"/>
    <lineage>
        <taxon>Eukaryota</taxon>
        <taxon>Fungi</taxon>
        <taxon>Dikarya</taxon>
        <taxon>Basidiomycota</taxon>
        <taxon>Pucciniomycotina</taxon>
        <taxon>Pucciniomycetes</taxon>
        <taxon>Pucciniales</taxon>
        <taxon>Pucciniaceae</taxon>
        <taxon>Puccinia</taxon>
    </lineage>
</organism>
<comment type="caution">
    <text evidence="2">The sequence shown here is derived from an EMBL/GenBank/DDBJ whole genome shotgun (WGS) entry which is preliminary data.</text>
</comment>
<evidence type="ECO:0000313" key="3">
    <source>
        <dbReference type="Proteomes" id="UP000324748"/>
    </source>
</evidence>
<keyword evidence="3" id="KW-1185">Reference proteome</keyword>
<dbReference type="Proteomes" id="UP000324748">
    <property type="component" value="Unassembled WGS sequence"/>
</dbReference>
<proteinExistence type="predicted"/>
<sequence>MFPPLRLQISAPLTERLLGFLHGRTTALAEKTKSPHKSDQPKEAKIMAFLRRLSAPLPSPSVPHYIHLAFKAHKKIDPGEVQTDTNAIRTRAGKPTSLAGKRLNHSAIVS</sequence>